<evidence type="ECO:0000313" key="3">
    <source>
        <dbReference type="Proteomes" id="UP000287173"/>
    </source>
</evidence>
<sequence>MAKVSVVVPDVWGEDKSQEAVIVNWYYPEGAEVREGDLLAEGMLEKVTFEIRAPASGRLARILAPVDATVKAGHVVAEIETG</sequence>
<dbReference type="InterPro" id="IPR000089">
    <property type="entry name" value="Biotin_lipoyl"/>
</dbReference>
<dbReference type="Gene3D" id="2.40.50.100">
    <property type="match status" value="1"/>
</dbReference>
<gene>
    <name evidence="2" type="ORF">CSW30_02010</name>
</gene>
<reference evidence="2 3" key="1">
    <citation type="journal article" date="2019" name="Extremophiles">
        <title>Biogeography of thermophiles and predominance of Thermus scotoductus in domestic water heaters.</title>
        <authorList>
            <person name="Wilpiszeski R.L."/>
            <person name="Zhang Z."/>
            <person name="House C.H."/>
        </authorList>
    </citation>
    <scope>NUCLEOTIDE SEQUENCE [LARGE SCALE GENOMIC DNA]</scope>
    <source>
        <strain evidence="2 3">17_S17</strain>
    </source>
</reference>
<organism evidence="2 3">
    <name type="scientific">Thermus scotoductus</name>
    <dbReference type="NCBI Taxonomy" id="37636"/>
    <lineage>
        <taxon>Bacteria</taxon>
        <taxon>Thermotogati</taxon>
        <taxon>Deinococcota</taxon>
        <taxon>Deinococci</taxon>
        <taxon>Thermales</taxon>
        <taxon>Thermaceae</taxon>
        <taxon>Thermus</taxon>
    </lineage>
</organism>
<dbReference type="PROSITE" id="PS50968">
    <property type="entry name" value="BIOTINYL_LIPOYL"/>
    <property type="match status" value="1"/>
</dbReference>
<proteinExistence type="predicted"/>
<protein>
    <recommendedName>
        <fullName evidence="1">Lipoyl-binding domain-containing protein</fullName>
    </recommendedName>
</protein>
<dbReference type="SUPFAM" id="SSF51230">
    <property type="entry name" value="Single hybrid motif"/>
    <property type="match status" value="1"/>
</dbReference>
<dbReference type="Pfam" id="PF00364">
    <property type="entry name" value="Biotin_lipoyl"/>
    <property type="match status" value="1"/>
</dbReference>
<dbReference type="InterPro" id="IPR011053">
    <property type="entry name" value="Single_hybrid_motif"/>
</dbReference>
<dbReference type="Proteomes" id="UP000287173">
    <property type="component" value="Unassembled WGS sequence"/>
</dbReference>
<dbReference type="CDD" id="cd06849">
    <property type="entry name" value="lipoyl_domain"/>
    <property type="match status" value="1"/>
</dbReference>
<name>A0A430UT67_THESC</name>
<dbReference type="EMBL" id="PEMG01000037">
    <property type="protein sequence ID" value="RTI11802.1"/>
    <property type="molecule type" value="Genomic_DNA"/>
</dbReference>
<comment type="caution">
    <text evidence="2">The sequence shown here is derived from an EMBL/GenBank/DDBJ whole genome shotgun (WGS) entry which is preliminary data.</text>
</comment>
<feature type="domain" description="Lipoyl-binding" evidence="1">
    <location>
        <begin position="3"/>
        <end position="80"/>
    </location>
</feature>
<evidence type="ECO:0000259" key="1">
    <source>
        <dbReference type="PROSITE" id="PS50968"/>
    </source>
</evidence>
<evidence type="ECO:0000313" key="2">
    <source>
        <dbReference type="EMBL" id="RTI11802.1"/>
    </source>
</evidence>
<dbReference type="AlphaFoldDB" id="A0A430UT67"/>
<accession>A0A430UT67</accession>
<dbReference type="RefSeq" id="WP_126218273.1">
    <property type="nucleotide sequence ID" value="NZ_PEMG01000037.1"/>
</dbReference>